<dbReference type="InterPro" id="IPR029058">
    <property type="entry name" value="AB_hydrolase_fold"/>
</dbReference>
<dbReference type="GeneID" id="98117092"/>
<keyword evidence="1" id="KW-1133">Transmembrane helix</keyword>
<protein>
    <submittedName>
        <fullName evidence="3">Monoacylglycerol lipase ABHD12</fullName>
    </submittedName>
</protein>
<comment type="caution">
    <text evidence="3">The sequence shown here is derived from an EMBL/GenBank/DDBJ whole genome shotgun (WGS) entry which is preliminary data.</text>
</comment>
<accession>A0ABR4MKL2</accession>
<gene>
    <name evidence="3" type="ORF">HOO65_030275</name>
</gene>
<dbReference type="SUPFAM" id="SSF53474">
    <property type="entry name" value="alpha/beta-Hydrolases"/>
    <property type="match status" value="1"/>
</dbReference>
<evidence type="ECO:0000313" key="3">
    <source>
        <dbReference type="EMBL" id="KAL2888774.1"/>
    </source>
</evidence>
<dbReference type="Proteomes" id="UP001610728">
    <property type="component" value="Unassembled WGS sequence"/>
</dbReference>
<organism evidence="3 4">
    <name type="scientific">Ceratocystis lukuohia</name>
    <dbReference type="NCBI Taxonomy" id="2019550"/>
    <lineage>
        <taxon>Eukaryota</taxon>
        <taxon>Fungi</taxon>
        <taxon>Dikarya</taxon>
        <taxon>Ascomycota</taxon>
        <taxon>Pezizomycotina</taxon>
        <taxon>Sordariomycetes</taxon>
        <taxon>Hypocreomycetidae</taxon>
        <taxon>Microascales</taxon>
        <taxon>Ceratocystidaceae</taxon>
        <taxon>Ceratocystis</taxon>
    </lineage>
</organism>
<proteinExistence type="predicted"/>
<evidence type="ECO:0000259" key="2">
    <source>
        <dbReference type="Pfam" id="PF00561"/>
    </source>
</evidence>
<dbReference type="Pfam" id="PF00561">
    <property type="entry name" value="Abhydrolase_1"/>
    <property type="match status" value="1"/>
</dbReference>
<sequence length="299" mass="33093">MATYALLRCLIQPVRCLRDRQPQKLALICSQSRLFSVQAVVLPPVLFAGLLVSLWIQKCVVLILFQNRIIYMPGMPPNSSLETINDYQAGCKGIRWREEKICAADGSTPPRLPDLSAVLRDLQQTSVAARFTLVALSYRGYWKSSGRPHEAGLNLDAEAAYRWILEQHGSSTPAPSLVLWGHSIGAGIATNLAASAYTRALSWTSQPALLILEAPFLSTRAMLAALYPQKWLPYKHLWPFIRNPLDSWSNVGRLVAGFGRRVPQVAIIQAANDELVPASHPEQLRKRCAELGISVSCEP</sequence>
<dbReference type="PANTHER" id="PTHR12277">
    <property type="entry name" value="ALPHA/BETA HYDROLASE DOMAIN-CONTAINING PROTEIN"/>
    <property type="match status" value="1"/>
</dbReference>
<dbReference type="Gene3D" id="3.40.50.1820">
    <property type="entry name" value="alpha/beta hydrolase"/>
    <property type="match status" value="1"/>
</dbReference>
<feature type="domain" description="AB hydrolase-1" evidence="2">
    <location>
        <begin position="120"/>
        <end position="227"/>
    </location>
</feature>
<dbReference type="RefSeq" id="XP_070859954.1">
    <property type="nucleotide sequence ID" value="XM_071002264.1"/>
</dbReference>
<keyword evidence="1" id="KW-0812">Transmembrane</keyword>
<reference evidence="3 4" key="1">
    <citation type="submission" date="2020-05" db="EMBL/GenBank/DDBJ databases">
        <title>Ceratocystis lukuohia genome.</title>
        <authorList>
            <person name="Harrington T.C."/>
            <person name="Kim K."/>
            <person name="Mayers C.G."/>
        </authorList>
    </citation>
    <scope>NUCLEOTIDE SEQUENCE [LARGE SCALE GENOMIC DNA]</scope>
    <source>
        <strain evidence="3 4">C4212</strain>
    </source>
</reference>
<dbReference type="EMBL" id="JABSNW010000003">
    <property type="protein sequence ID" value="KAL2888774.1"/>
    <property type="molecule type" value="Genomic_DNA"/>
</dbReference>
<evidence type="ECO:0000313" key="4">
    <source>
        <dbReference type="Proteomes" id="UP001610728"/>
    </source>
</evidence>
<dbReference type="InterPro" id="IPR000073">
    <property type="entry name" value="AB_hydrolase_1"/>
</dbReference>
<evidence type="ECO:0000256" key="1">
    <source>
        <dbReference type="SAM" id="Phobius"/>
    </source>
</evidence>
<name>A0ABR4MKL2_9PEZI</name>
<feature type="transmembrane region" description="Helical" evidence="1">
    <location>
        <begin position="45"/>
        <end position="65"/>
    </location>
</feature>
<keyword evidence="4" id="KW-1185">Reference proteome</keyword>
<dbReference type="PANTHER" id="PTHR12277:SF64">
    <property type="entry name" value="SUPERFAMILY HYDROLASE, PUTATIVE (AFU_ORTHOLOGUE AFUA_3G01760)-RELATED"/>
    <property type="match status" value="1"/>
</dbReference>
<keyword evidence="1" id="KW-0472">Membrane</keyword>